<evidence type="ECO:0000313" key="3">
    <source>
        <dbReference type="Proteomes" id="UP000240572"/>
    </source>
</evidence>
<dbReference type="OrthoDB" id="7056491at2"/>
<gene>
    <name evidence="2" type="ORF">B0I18_107248</name>
</gene>
<feature type="domain" description="Phospholipase D-like" evidence="1">
    <location>
        <begin position="32"/>
        <end position="131"/>
    </location>
</feature>
<comment type="caution">
    <text evidence="2">The sequence shown here is derived from an EMBL/GenBank/DDBJ whole genome shotgun (WGS) entry which is preliminary data.</text>
</comment>
<dbReference type="RefSeq" id="WP_106524101.1">
    <property type="nucleotide sequence ID" value="NZ_PYGD01000007.1"/>
</dbReference>
<dbReference type="AlphaFoldDB" id="A0A2P8D0Z4"/>
<protein>
    <submittedName>
        <fullName evidence="2">Phospholipase D-like protein</fullName>
    </submittedName>
</protein>
<dbReference type="EMBL" id="PYGD01000007">
    <property type="protein sequence ID" value="PSK90836.1"/>
    <property type="molecule type" value="Genomic_DNA"/>
</dbReference>
<keyword evidence="3" id="KW-1185">Reference proteome</keyword>
<dbReference type="Proteomes" id="UP000240572">
    <property type="component" value="Unassembled WGS sequence"/>
</dbReference>
<evidence type="ECO:0000313" key="2">
    <source>
        <dbReference type="EMBL" id="PSK90836.1"/>
    </source>
</evidence>
<dbReference type="Gene3D" id="3.30.870.10">
    <property type="entry name" value="Endonuclease Chain A"/>
    <property type="match status" value="1"/>
</dbReference>
<dbReference type="Pfam" id="PF13091">
    <property type="entry name" value="PLDc_2"/>
    <property type="match status" value="1"/>
</dbReference>
<reference evidence="2 3" key="1">
    <citation type="submission" date="2018-03" db="EMBL/GenBank/DDBJ databases">
        <title>Genomic Encyclopedia of Type Strains, Phase III (KMG-III): the genomes of soil and plant-associated and newly described type strains.</title>
        <authorList>
            <person name="Whitman W."/>
        </authorList>
    </citation>
    <scope>NUCLEOTIDE SEQUENCE [LARGE SCALE GENOMIC DNA]</scope>
    <source>
        <strain evidence="2 3">CGMCC 1.12700</strain>
    </source>
</reference>
<organism evidence="2 3">
    <name type="scientific">Taibaiella chishuiensis</name>
    <dbReference type="NCBI Taxonomy" id="1434707"/>
    <lineage>
        <taxon>Bacteria</taxon>
        <taxon>Pseudomonadati</taxon>
        <taxon>Bacteroidota</taxon>
        <taxon>Chitinophagia</taxon>
        <taxon>Chitinophagales</taxon>
        <taxon>Chitinophagaceae</taxon>
        <taxon>Taibaiella</taxon>
    </lineage>
</organism>
<name>A0A2P8D0Z4_9BACT</name>
<evidence type="ECO:0000259" key="1">
    <source>
        <dbReference type="Pfam" id="PF13091"/>
    </source>
</evidence>
<proteinExistence type="predicted"/>
<accession>A0A2P8D0Z4</accession>
<sequence length="399" mass="45989">MLQFLSNSESSTHLDKVSELITLADEAYIMVAFLKTSGLKLIKEQLSKVKKFRVIAGANFGLTEPDALAELLKMAKDDNKAAYLNRMDSKQIFHPKLYMFVVKGKGHLIIGSANLTKGGLNNNNESSLYVQCSINDPVWKEAYAHFMNCVSPDNADILTDRIISIYREYYLKQKKIHDELDKIPDLSTNLFYDLNKLKSHFDSLDKKQIKKGITEKEKYYMQAKNVLDKIILKTHPIEEFKYLIEELVGKSKMIGLWYSNGMYRGKEKIFNQQEGFRKLVRNIKDNLHKSPGDIYEEAKEISKSIYRVGPNFIGEIMMTYAPEKLANINRNPITVLRDEGGVNLKSHSQSFNGADYEEYNSIVKEIAFKLGMKNMLAADYFFNEIYQEIKRKNKEVQFA</sequence>
<dbReference type="InterPro" id="IPR025202">
    <property type="entry name" value="PLD-like_dom"/>
</dbReference>